<keyword evidence="21" id="KW-1185">Reference proteome</keyword>
<accession>A0A1H9PZQ6</accession>
<dbReference type="PROSITE" id="PS50112">
    <property type="entry name" value="PAS"/>
    <property type="match status" value="1"/>
</dbReference>
<dbReference type="InterPro" id="IPR000014">
    <property type="entry name" value="PAS"/>
</dbReference>
<dbReference type="Pfam" id="PF02518">
    <property type="entry name" value="HATPase_c"/>
    <property type="match status" value="1"/>
</dbReference>
<dbReference type="SMART" id="SM00091">
    <property type="entry name" value="PAS"/>
    <property type="match status" value="1"/>
</dbReference>
<keyword evidence="8" id="KW-0547">Nucleotide-binding</keyword>
<evidence type="ECO:0000256" key="15">
    <source>
        <dbReference type="SAM" id="Phobius"/>
    </source>
</evidence>
<dbReference type="Gene3D" id="1.10.287.130">
    <property type="match status" value="1"/>
</dbReference>
<dbReference type="GO" id="GO:0005524">
    <property type="term" value="F:ATP binding"/>
    <property type="evidence" value="ECO:0007669"/>
    <property type="project" value="UniProtKB-KW"/>
</dbReference>
<dbReference type="PRINTS" id="PR00344">
    <property type="entry name" value="BCTRLSENSOR"/>
</dbReference>
<dbReference type="SMART" id="SM00387">
    <property type="entry name" value="HATPase_c"/>
    <property type="match status" value="1"/>
</dbReference>
<dbReference type="SUPFAM" id="SSF55874">
    <property type="entry name" value="ATPase domain of HSP90 chaperone/DNA topoisomerase II/histidine kinase"/>
    <property type="match status" value="1"/>
</dbReference>
<dbReference type="CDD" id="cd17546">
    <property type="entry name" value="REC_hyHK_CKI1_RcsC-like"/>
    <property type="match status" value="1"/>
</dbReference>
<dbReference type="PANTHER" id="PTHR45339:SF1">
    <property type="entry name" value="HYBRID SIGNAL TRANSDUCTION HISTIDINE KINASE J"/>
    <property type="match status" value="1"/>
</dbReference>
<evidence type="ECO:0000259" key="16">
    <source>
        <dbReference type="PROSITE" id="PS50109"/>
    </source>
</evidence>
<dbReference type="AlphaFoldDB" id="A0A1H9PZQ6"/>
<dbReference type="EMBL" id="FOGU01000001">
    <property type="protein sequence ID" value="SER53662.1"/>
    <property type="molecule type" value="Genomic_DNA"/>
</dbReference>
<dbReference type="CDD" id="cd00082">
    <property type="entry name" value="HisKA"/>
    <property type="match status" value="1"/>
</dbReference>
<dbReference type="SMART" id="SM00448">
    <property type="entry name" value="REC"/>
    <property type="match status" value="1"/>
</dbReference>
<dbReference type="PROSITE" id="PS50109">
    <property type="entry name" value="HIS_KIN"/>
    <property type="match status" value="1"/>
</dbReference>
<comment type="catalytic activity">
    <reaction evidence="1">
        <text>ATP + protein L-histidine = ADP + protein N-phospho-L-histidine.</text>
        <dbReference type="EC" id="2.7.13.3"/>
    </reaction>
</comment>
<dbReference type="PROSITE" id="PS50110">
    <property type="entry name" value="RESPONSE_REGULATORY"/>
    <property type="match status" value="1"/>
</dbReference>
<dbReference type="InterPro" id="IPR003661">
    <property type="entry name" value="HisK_dim/P_dom"/>
</dbReference>
<keyword evidence="9" id="KW-0418">Kinase</keyword>
<gene>
    <name evidence="20" type="ORF">SAMN04490244_101411</name>
</gene>
<dbReference type="CDD" id="cd16922">
    <property type="entry name" value="HATPase_EvgS-ArcB-TorS-like"/>
    <property type="match status" value="1"/>
</dbReference>
<dbReference type="FunFam" id="1.10.287.130:FF:000004">
    <property type="entry name" value="Ethylene receptor 1"/>
    <property type="match status" value="1"/>
</dbReference>
<evidence type="ECO:0000313" key="21">
    <source>
        <dbReference type="Proteomes" id="UP000198885"/>
    </source>
</evidence>
<proteinExistence type="predicted"/>
<dbReference type="STRING" id="641238.SAMN04490244_101411"/>
<keyword evidence="7 15" id="KW-0812">Transmembrane</keyword>
<evidence type="ECO:0000256" key="3">
    <source>
        <dbReference type="ARBA" id="ARBA00012438"/>
    </source>
</evidence>
<keyword evidence="5 14" id="KW-0597">Phosphoprotein</keyword>
<dbReference type="InterPro" id="IPR000700">
    <property type="entry name" value="PAS-assoc_C"/>
</dbReference>
<dbReference type="Gene3D" id="3.30.565.10">
    <property type="entry name" value="Histidine kinase-like ATPase, C-terminal domain"/>
    <property type="match status" value="1"/>
</dbReference>
<evidence type="ECO:0000313" key="20">
    <source>
        <dbReference type="EMBL" id="SER53662.1"/>
    </source>
</evidence>
<dbReference type="InterPro" id="IPR003594">
    <property type="entry name" value="HATPase_dom"/>
</dbReference>
<dbReference type="OrthoDB" id="9801651at2"/>
<feature type="transmembrane region" description="Helical" evidence="15">
    <location>
        <begin position="12"/>
        <end position="37"/>
    </location>
</feature>
<dbReference type="InterPro" id="IPR036890">
    <property type="entry name" value="HATPase_C_sf"/>
</dbReference>
<evidence type="ECO:0000259" key="18">
    <source>
        <dbReference type="PROSITE" id="PS50112"/>
    </source>
</evidence>
<keyword evidence="6" id="KW-0808">Transferase</keyword>
<dbReference type="PROSITE" id="PS50113">
    <property type="entry name" value="PAC"/>
    <property type="match status" value="1"/>
</dbReference>
<evidence type="ECO:0000256" key="8">
    <source>
        <dbReference type="ARBA" id="ARBA00022741"/>
    </source>
</evidence>
<evidence type="ECO:0000256" key="9">
    <source>
        <dbReference type="ARBA" id="ARBA00022777"/>
    </source>
</evidence>
<dbReference type="InterPro" id="IPR013767">
    <property type="entry name" value="PAS_fold"/>
</dbReference>
<dbReference type="Pfam" id="PF00989">
    <property type="entry name" value="PAS"/>
    <property type="match status" value="1"/>
</dbReference>
<dbReference type="FunFam" id="3.30.565.10:FF:000010">
    <property type="entry name" value="Sensor histidine kinase RcsC"/>
    <property type="match status" value="1"/>
</dbReference>
<evidence type="ECO:0000256" key="4">
    <source>
        <dbReference type="ARBA" id="ARBA00022475"/>
    </source>
</evidence>
<evidence type="ECO:0000256" key="14">
    <source>
        <dbReference type="PROSITE-ProRule" id="PRU00169"/>
    </source>
</evidence>
<dbReference type="InterPro" id="IPR004358">
    <property type="entry name" value="Sig_transdc_His_kin-like_C"/>
</dbReference>
<evidence type="ECO:0000256" key="5">
    <source>
        <dbReference type="ARBA" id="ARBA00022553"/>
    </source>
</evidence>
<sequence>MPRQTLAVLRRWLRPGALVAAFTLVAGLIVSMGWLVLEQIDDFGTANSDNIQWSLSQADAEFFRFRLALAEARRDPQAAPDVRRRFDVFYSRIDTIRRGAVYDVIHDRSEVAAPLADVTAFLDDAVPLIDGDDAALHAALPRLAARADALTPRVRAMSLAALAAFAELSDDRRHEMIGTLVRMAGLLIALVGGLALIALTLLRLYRLSETRAREIREAGRRMQTIVETSLDAIVVCDAEGRILELNGSGRRMFGFDPGEAIGQPALSLLFPDEDIAARREDTLRFLAENRRPAPRERRLELQGRSRSGRAFPVEISVDRAEGADGGIYVAYLRDISHRKAAEDALTHARDRALAGERTKAEFLAVMSHEMRTPLNGLLGTLQLIRDTELDPRQAELVDAMHRSGTILLDLVNDVLDLSKLEAGKMQLEERVFDVSRLLDGVVDVAAPIAARNGTELSWTWMGAAPPRMAGDPRRLRQVLLKLVGNAAKFTKGGSVRIECACPSDGSDLTRFTVTDTGIGISAAALRRIFNDFETLDTSRARQVGGTGLGLGIVRRLVALMEGEIEASSTPGAGSRFVVGVPLRRATAPDPATAPVPAADTAAPQPLSVLLVEDNEINRFVARGLLEAEGHTVTEAVDGADGVARADATRFDVILMDISMPVMDGQEAARRIRSGGGASAGNPIVAVTAHALPEDVPLFHKAGMAAYLSKPIERKALSALLREVTADAPQTPEADGQQTPDTPPLVDADQLADLRATIGDDGIRDLVARLDAETAPAIRRLAGAEPTADWLGPEAHKCAGSCAAFGLVRLRTTLSQIEAGTRRGTPPDRAVLAALPSLWRDSRVALDALIGEREQA</sequence>
<evidence type="ECO:0000256" key="7">
    <source>
        <dbReference type="ARBA" id="ARBA00022692"/>
    </source>
</evidence>
<keyword evidence="10" id="KW-0067">ATP-binding</keyword>
<keyword evidence="13 15" id="KW-0472">Membrane</keyword>
<comment type="subcellular location">
    <subcellularLocation>
        <location evidence="2">Cell membrane</location>
        <topology evidence="2">Multi-pass membrane protein</topology>
    </subcellularLocation>
</comment>
<dbReference type="NCBIfam" id="TIGR00229">
    <property type="entry name" value="sensory_box"/>
    <property type="match status" value="1"/>
</dbReference>
<dbReference type="InterPro" id="IPR035965">
    <property type="entry name" value="PAS-like_dom_sf"/>
</dbReference>
<evidence type="ECO:0000256" key="6">
    <source>
        <dbReference type="ARBA" id="ARBA00022679"/>
    </source>
</evidence>
<name>A0A1H9PZQ6_9RHOB</name>
<evidence type="ECO:0000256" key="10">
    <source>
        <dbReference type="ARBA" id="ARBA00022840"/>
    </source>
</evidence>
<dbReference type="GO" id="GO:0000155">
    <property type="term" value="F:phosphorelay sensor kinase activity"/>
    <property type="evidence" value="ECO:0007669"/>
    <property type="project" value="InterPro"/>
</dbReference>
<dbReference type="PANTHER" id="PTHR45339">
    <property type="entry name" value="HYBRID SIGNAL TRANSDUCTION HISTIDINE KINASE J"/>
    <property type="match status" value="1"/>
</dbReference>
<dbReference type="EC" id="2.7.13.3" evidence="3"/>
<evidence type="ECO:0000256" key="2">
    <source>
        <dbReference type="ARBA" id="ARBA00004651"/>
    </source>
</evidence>
<dbReference type="SUPFAM" id="SSF55785">
    <property type="entry name" value="PYP-like sensor domain (PAS domain)"/>
    <property type="match status" value="1"/>
</dbReference>
<keyword evidence="4" id="KW-1003">Cell membrane</keyword>
<dbReference type="InterPro" id="IPR005467">
    <property type="entry name" value="His_kinase_dom"/>
</dbReference>
<dbReference type="InterPro" id="IPR036641">
    <property type="entry name" value="HPT_dom_sf"/>
</dbReference>
<feature type="domain" description="PAC" evidence="19">
    <location>
        <begin position="297"/>
        <end position="347"/>
    </location>
</feature>
<feature type="modified residue" description="4-aspartylphosphate" evidence="14">
    <location>
        <position position="656"/>
    </location>
</feature>
<dbReference type="InterPro" id="IPR001789">
    <property type="entry name" value="Sig_transdc_resp-reg_receiver"/>
</dbReference>
<evidence type="ECO:0000259" key="17">
    <source>
        <dbReference type="PROSITE" id="PS50110"/>
    </source>
</evidence>
<evidence type="ECO:0000256" key="13">
    <source>
        <dbReference type="ARBA" id="ARBA00023136"/>
    </source>
</evidence>
<evidence type="ECO:0000256" key="12">
    <source>
        <dbReference type="ARBA" id="ARBA00023012"/>
    </source>
</evidence>
<dbReference type="CDD" id="cd00130">
    <property type="entry name" value="PAS"/>
    <property type="match status" value="1"/>
</dbReference>
<dbReference type="SUPFAM" id="SSF47226">
    <property type="entry name" value="Histidine-containing phosphotransfer domain, HPT domain"/>
    <property type="match status" value="1"/>
</dbReference>
<keyword evidence="11 15" id="KW-1133">Transmembrane helix</keyword>
<dbReference type="SUPFAM" id="SSF52172">
    <property type="entry name" value="CheY-like"/>
    <property type="match status" value="1"/>
</dbReference>
<dbReference type="Gene3D" id="3.30.450.20">
    <property type="entry name" value="PAS domain"/>
    <property type="match status" value="1"/>
</dbReference>
<feature type="transmembrane region" description="Helical" evidence="15">
    <location>
        <begin position="180"/>
        <end position="205"/>
    </location>
</feature>
<evidence type="ECO:0000256" key="11">
    <source>
        <dbReference type="ARBA" id="ARBA00022989"/>
    </source>
</evidence>
<dbReference type="InterPro" id="IPR011006">
    <property type="entry name" value="CheY-like_superfamily"/>
</dbReference>
<dbReference type="Pfam" id="PF00072">
    <property type="entry name" value="Response_reg"/>
    <property type="match status" value="1"/>
</dbReference>
<dbReference type="Proteomes" id="UP000198885">
    <property type="component" value="Unassembled WGS sequence"/>
</dbReference>
<dbReference type="Pfam" id="PF00512">
    <property type="entry name" value="HisKA"/>
    <property type="match status" value="1"/>
</dbReference>
<reference evidence="20 21" key="1">
    <citation type="submission" date="2016-10" db="EMBL/GenBank/DDBJ databases">
        <authorList>
            <person name="de Groot N.N."/>
        </authorList>
    </citation>
    <scope>NUCLEOTIDE SEQUENCE [LARGE SCALE GENOMIC DNA]</scope>
    <source>
        <strain evidence="20 21">DSM 23042</strain>
    </source>
</reference>
<keyword evidence="12" id="KW-0902">Two-component regulatory system</keyword>
<protein>
    <recommendedName>
        <fullName evidence="3">histidine kinase</fullName>
        <ecNumber evidence="3">2.7.13.3</ecNumber>
    </recommendedName>
</protein>
<dbReference type="GO" id="GO:0005886">
    <property type="term" value="C:plasma membrane"/>
    <property type="evidence" value="ECO:0007669"/>
    <property type="project" value="UniProtKB-SubCell"/>
</dbReference>
<evidence type="ECO:0000259" key="19">
    <source>
        <dbReference type="PROSITE" id="PS50113"/>
    </source>
</evidence>
<dbReference type="SMART" id="SM00388">
    <property type="entry name" value="HisKA"/>
    <property type="match status" value="1"/>
</dbReference>
<evidence type="ECO:0000256" key="1">
    <source>
        <dbReference type="ARBA" id="ARBA00000085"/>
    </source>
</evidence>
<dbReference type="RefSeq" id="WP_092687561.1">
    <property type="nucleotide sequence ID" value="NZ_FOGU01000001.1"/>
</dbReference>
<organism evidence="20 21">
    <name type="scientific">Tranquillimonas rosea</name>
    <dbReference type="NCBI Taxonomy" id="641238"/>
    <lineage>
        <taxon>Bacteria</taxon>
        <taxon>Pseudomonadati</taxon>
        <taxon>Pseudomonadota</taxon>
        <taxon>Alphaproteobacteria</taxon>
        <taxon>Rhodobacterales</taxon>
        <taxon>Roseobacteraceae</taxon>
        <taxon>Tranquillimonas</taxon>
    </lineage>
</organism>
<dbReference type="Gene3D" id="3.40.50.2300">
    <property type="match status" value="1"/>
</dbReference>
<feature type="domain" description="Histidine kinase" evidence="16">
    <location>
        <begin position="365"/>
        <end position="584"/>
    </location>
</feature>
<feature type="domain" description="PAS" evidence="18">
    <location>
        <begin position="218"/>
        <end position="290"/>
    </location>
</feature>
<dbReference type="Gene3D" id="1.20.120.160">
    <property type="entry name" value="HPT domain"/>
    <property type="match status" value="1"/>
</dbReference>
<dbReference type="SUPFAM" id="SSF47384">
    <property type="entry name" value="Homodimeric domain of signal transducing histidine kinase"/>
    <property type="match status" value="1"/>
</dbReference>
<dbReference type="InterPro" id="IPR036097">
    <property type="entry name" value="HisK_dim/P_sf"/>
</dbReference>
<feature type="domain" description="Response regulatory" evidence="17">
    <location>
        <begin position="607"/>
        <end position="724"/>
    </location>
</feature>